<dbReference type="InterPro" id="IPR011335">
    <property type="entry name" value="Restrct_endonuc-II-like"/>
</dbReference>
<proteinExistence type="predicted"/>
<dbReference type="SUPFAM" id="SSF52980">
    <property type="entry name" value="Restriction endonuclease-like"/>
    <property type="match status" value="1"/>
</dbReference>
<dbReference type="InterPro" id="IPR008538">
    <property type="entry name" value="Uma2"/>
</dbReference>
<dbReference type="Proteomes" id="UP000198356">
    <property type="component" value="Unassembled WGS sequence"/>
</dbReference>
<evidence type="ECO:0000259" key="1">
    <source>
        <dbReference type="Pfam" id="PF05685"/>
    </source>
</evidence>
<gene>
    <name evidence="2" type="ORF">SAMN05421770_101433</name>
</gene>
<dbReference type="EMBL" id="FZOU01000001">
    <property type="protein sequence ID" value="SNS30859.1"/>
    <property type="molecule type" value="Genomic_DNA"/>
</dbReference>
<dbReference type="Pfam" id="PF05685">
    <property type="entry name" value="Uma2"/>
    <property type="match status" value="1"/>
</dbReference>
<dbReference type="PANTHER" id="PTHR34107">
    <property type="entry name" value="SLL0198 PROTEIN-RELATED"/>
    <property type="match status" value="1"/>
</dbReference>
<dbReference type="Gene3D" id="3.90.1570.10">
    <property type="entry name" value="tt1808, chain A"/>
    <property type="match status" value="1"/>
</dbReference>
<dbReference type="InterPro" id="IPR012296">
    <property type="entry name" value="Nuclease_put_TT1808"/>
</dbReference>
<accession>A0A239DEU8</accession>
<name>A0A239DEU8_9BACT</name>
<keyword evidence="3" id="KW-1185">Reference proteome</keyword>
<sequence length="150" mass="16534">MKGTSRLHSLSGVRMTERVLSSPQMRVSFSPNAGFNLLDGSCLSPDGAWLSLTRWNALTSEQQASFPPLCPEFIIEVRSGTDSRELLEAKMQTWLDNGAQLAWLVDPLDGNVVIYRPGGEPELLLRPEIIQGSGPVQGFELRAARLWPAK</sequence>
<evidence type="ECO:0000313" key="2">
    <source>
        <dbReference type="EMBL" id="SNS30859.1"/>
    </source>
</evidence>
<reference evidence="2 3" key="1">
    <citation type="submission" date="2017-06" db="EMBL/GenBank/DDBJ databases">
        <authorList>
            <person name="Kim H.J."/>
            <person name="Triplett B.A."/>
        </authorList>
    </citation>
    <scope>NUCLEOTIDE SEQUENCE [LARGE SCALE GENOMIC DNA]</scope>
    <source>
        <strain evidence="2 3">DSM 18704</strain>
    </source>
</reference>
<dbReference type="OrthoDB" id="9799703at2"/>
<dbReference type="CDD" id="cd06260">
    <property type="entry name" value="DUF820-like"/>
    <property type="match status" value="1"/>
</dbReference>
<organism evidence="2 3">
    <name type="scientific">Granulicella rosea</name>
    <dbReference type="NCBI Taxonomy" id="474952"/>
    <lineage>
        <taxon>Bacteria</taxon>
        <taxon>Pseudomonadati</taxon>
        <taxon>Acidobacteriota</taxon>
        <taxon>Terriglobia</taxon>
        <taxon>Terriglobales</taxon>
        <taxon>Acidobacteriaceae</taxon>
        <taxon>Granulicella</taxon>
    </lineage>
</organism>
<feature type="domain" description="Putative restriction endonuclease" evidence="1">
    <location>
        <begin position="1"/>
        <end position="142"/>
    </location>
</feature>
<evidence type="ECO:0000313" key="3">
    <source>
        <dbReference type="Proteomes" id="UP000198356"/>
    </source>
</evidence>
<protein>
    <submittedName>
        <fullName evidence="2">Putative restriction endonuclease</fullName>
    </submittedName>
</protein>
<dbReference type="AlphaFoldDB" id="A0A239DEU8"/>
<keyword evidence="2" id="KW-0255">Endonuclease</keyword>
<dbReference type="PANTHER" id="PTHR34107:SF7">
    <property type="entry name" value="SLR2092 PROTEIN"/>
    <property type="match status" value="1"/>
</dbReference>
<dbReference type="GO" id="GO:0004519">
    <property type="term" value="F:endonuclease activity"/>
    <property type="evidence" value="ECO:0007669"/>
    <property type="project" value="UniProtKB-KW"/>
</dbReference>
<keyword evidence="2" id="KW-0540">Nuclease</keyword>
<keyword evidence="2" id="KW-0378">Hydrolase</keyword>
<dbReference type="RefSeq" id="WP_089406729.1">
    <property type="nucleotide sequence ID" value="NZ_FZOU01000001.1"/>
</dbReference>